<reference evidence="2" key="1">
    <citation type="journal article" date="2014" name="Int. J. Syst. Evol. Microbiol.">
        <title>Complete genome sequence of Corynebacterium casei LMG S-19264T (=DSM 44701T), isolated from a smear-ripened cheese.</title>
        <authorList>
            <consortium name="US DOE Joint Genome Institute (JGI-PGF)"/>
            <person name="Walter F."/>
            <person name="Albersmeier A."/>
            <person name="Kalinowski J."/>
            <person name="Ruckert C."/>
        </authorList>
    </citation>
    <scope>NUCLEOTIDE SEQUENCE</scope>
    <source>
        <strain evidence="2">CGMCC 1.6293</strain>
    </source>
</reference>
<dbReference type="PIRSF" id="PIRSF033239">
    <property type="entry name" value="ExoD"/>
    <property type="match status" value="1"/>
</dbReference>
<evidence type="ECO:0000256" key="1">
    <source>
        <dbReference type="SAM" id="Phobius"/>
    </source>
</evidence>
<dbReference type="Pfam" id="PF06055">
    <property type="entry name" value="ExoD"/>
    <property type="match status" value="1"/>
</dbReference>
<dbReference type="InterPro" id="IPR010331">
    <property type="entry name" value="ExoD"/>
</dbReference>
<keyword evidence="1" id="KW-0472">Membrane</keyword>
<protein>
    <submittedName>
        <fullName evidence="2">Exopolysaccharide biosynthesis protein ExoD</fullName>
    </submittedName>
</protein>
<sequence>MTTQDTQPARDKDELGSVIDVVERIEGAANGDKTRLEEITAAMGEASFVPVLMAPALAVVSPLSGVPLFSSTCGILIALVSLQMLLNRKHIWLPGFIMHRQVPSDRLRNAAKWLKKPARWLDRHSRERLRFLVKRPFDWITEAACLLCGLAMPFLELVPFSSSTLGAAVVLFSLALLVRDGLYTVFAIAFLALIGGGAYFLIT</sequence>
<keyword evidence="3" id="KW-1185">Reference proteome</keyword>
<name>A0A917T317_9RHOB</name>
<feature type="transmembrane region" description="Helical" evidence="1">
    <location>
        <begin position="160"/>
        <end position="178"/>
    </location>
</feature>
<feature type="transmembrane region" description="Helical" evidence="1">
    <location>
        <begin position="185"/>
        <end position="202"/>
    </location>
</feature>
<reference evidence="2" key="2">
    <citation type="submission" date="2020-09" db="EMBL/GenBank/DDBJ databases">
        <authorList>
            <person name="Sun Q."/>
            <person name="Zhou Y."/>
        </authorList>
    </citation>
    <scope>NUCLEOTIDE SEQUENCE</scope>
    <source>
        <strain evidence="2">CGMCC 1.6293</strain>
    </source>
</reference>
<dbReference type="Proteomes" id="UP000649829">
    <property type="component" value="Unassembled WGS sequence"/>
</dbReference>
<accession>A0A917T317</accession>
<organism evidence="2 3">
    <name type="scientific">Pseudooceanicola nanhaiensis</name>
    <dbReference type="NCBI Taxonomy" id="375761"/>
    <lineage>
        <taxon>Bacteria</taxon>
        <taxon>Pseudomonadati</taxon>
        <taxon>Pseudomonadota</taxon>
        <taxon>Alphaproteobacteria</taxon>
        <taxon>Rhodobacterales</taxon>
        <taxon>Paracoccaceae</taxon>
        <taxon>Pseudooceanicola</taxon>
    </lineage>
</organism>
<gene>
    <name evidence="2" type="ORF">GCM10011534_33270</name>
</gene>
<keyword evidence="1" id="KW-0812">Transmembrane</keyword>
<keyword evidence="1" id="KW-1133">Transmembrane helix</keyword>
<dbReference type="PANTHER" id="PTHR41795:SF1">
    <property type="entry name" value="EXOPOLYSACCHARIDE SYNTHESIS PROTEIN"/>
    <property type="match status" value="1"/>
</dbReference>
<dbReference type="PANTHER" id="PTHR41795">
    <property type="entry name" value="EXOPOLYSACCHARIDE SYNTHESIS PROTEIN"/>
    <property type="match status" value="1"/>
</dbReference>
<evidence type="ECO:0000313" key="3">
    <source>
        <dbReference type="Proteomes" id="UP000649829"/>
    </source>
</evidence>
<feature type="transmembrane region" description="Helical" evidence="1">
    <location>
        <begin position="66"/>
        <end position="86"/>
    </location>
</feature>
<dbReference type="EMBL" id="BMLF01000002">
    <property type="protein sequence ID" value="GGM08594.1"/>
    <property type="molecule type" value="Genomic_DNA"/>
</dbReference>
<dbReference type="AlphaFoldDB" id="A0A917T317"/>
<proteinExistence type="predicted"/>
<comment type="caution">
    <text evidence="2">The sequence shown here is derived from an EMBL/GenBank/DDBJ whole genome shotgun (WGS) entry which is preliminary data.</text>
</comment>
<dbReference type="RefSeq" id="WP_028286903.1">
    <property type="nucleotide sequence ID" value="NZ_BMLF01000002.1"/>
</dbReference>
<evidence type="ECO:0000313" key="2">
    <source>
        <dbReference type="EMBL" id="GGM08594.1"/>
    </source>
</evidence>